<dbReference type="OrthoDB" id="3640584at2759"/>
<keyword evidence="4" id="KW-1185">Reference proteome</keyword>
<evidence type="ECO:0000313" key="3">
    <source>
        <dbReference type="EMBL" id="KXT15434.1"/>
    </source>
</evidence>
<keyword evidence="2" id="KW-0812">Transmembrane</keyword>
<keyword evidence="2" id="KW-1133">Transmembrane helix</keyword>
<evidence type="ECO:0000256" key="2">
    <source>
        <dbReference type="SAM" id="Phobius"/>
    </source>
</evidence>
<proteinExistence type="predicted"/>
<feature type="compositionally biased region" description="Basic and acidic residues" evidence="1">
    <location>
        <begin position="48"/>
        <end position="64"/>
    </location>
</feature>
<reference evidence="3 4" key="1">
    <citation type="submission" date="2015-07" db="EMBL/GenBank/DDBJ databases">
        <title>Comparative genomics of the Sigatoka disease complex on banana suggests a link between parallel evolutionary changes in Pseudocercospora fijiensis and Pseudocercospora eumusae and increased virulence on the banana host.</title>
        <authorList>
            <person name="Chang T.-C."/>
            <person name="Salvucci A."/>
            <person name="Crous P.W."/>
            <person name="Stergiopoulos I."/>
        </authorList>
    </citation>
    <scope>NUCLEOTIDE SEQUENCE [LARGE SCALE GENOMIC DNA]</scope>
    <source>
        <strain evidence="3 4">CBS 116634</strain>
    </source>
</reference>
<dbReference type="EMBL" id="LFZO01000058">
    <property type="protein sequence ID" value="KXT15434.1"/>
    <property type="molecule type" value="Genomic_DNA"/>
</dbReference>
<feature type="compositionally biased region" description="Basic and acidic residues" evidence="1">
    <location>
        <begin position="1"/>
        <end position="13"/>
    </location>
</feature>
<name>A0A139ILD2_9PEZI</name>
<accession>A0A139ILD2</accession>
<feature type="region of interest" description="Disordered" evidence="1">
    <location>
        <begin position="48"/>
        <end position="85"/>
    </location>
</feature>
<sequence length="260" mass="28964">MVALRADKSEQNQRQRMQTPRIAIPAMQAQARVLGIGRAHCISIAAEEQHSRGTQEPNEKHDFDTQTPPEDAGKDSEGDGDDTVARDGMQWATYRNPLPPMLVFLASNVMSGYLGNSFNAAYGLSNAVWSIYMFRKAYIHDQVVARAEREIPAEVQEKLKKHSHGHKISATVDAVSVIISVVGSEISSTLRCGYVILIPCIAGSIFCNTFYWRFCLGYDRASIRNTPGLSDSNITHQLETTLRRAANVRSVFWPTYMLTI</sequence>
<dbReference type="STRING" id="113226.A0A139ILD2"/>
<keyword evidence="2" id="KW-0472">Membrane</keyword>
<evidence type="ECO:0000313" key="4">
    <source>
        <dbReference type="Proteomes" id="UP000073492"/>
    </source>
</evidence>
<organism evidence="3 4">
    <name type="scientific">Pseudocercospora musae</name>
    <dbReference type="NCBI Taxonomy" id="113226"/>
    <lineage>
        <taxon>Eukaryota</taxon>
        <taxon>Fungi</taxon>
        <taxon>Dikarya</taxon>
        <taxon>Ascomycota</taxon>
        <taxon>Pezizomycotina</taxon>
        <taxon>Dothideomycetes</taxon>
        <taxon>Dothideomycetidae</taxon>
        <taxon>Mycosphaerellales</taxon>
        <taxon>Mycosphaerellaceae</taxon>
        <taxon>Pseudocercospora</taxon>
    </lineage>
</organism>
<feature type="transmembrane region" description="Helical" evidence="2">
    <location>
        <begin position="194"/>
        <end position="214"/>
    </location>
</feature>
<dbReference type="Proteomes" id="UP000073492">
    <property type="component" value="Unassembled WGS sequence"/>
</dbReference>
<comment type="caution">
    <text evidence="3">The sequence shown here is derived from an EMBL/GenBank/DDBJ whole genome shotgun (WGS) entry which is preliminary data.</text>
</comment>
<evidence type="ECO:0000256" key="1">
    <source>
        <dbReference type="SAM" id="MobiDB-lite"/>
    </source>
</evidence>
<feature type="region of interest" description="Disordered" evidence="1">
    <location>
        <begin position="1"/>
        <end position="23"/>
    </location>
</feature>
<protein>
    <submittedName>
        <fullName evidence="3">Uncharacterized protein</fullName>
    </submittedName>
</protein>
<gene>
    <name evidence="3" type="ORF">AC579_10610</name>
</gene>
<dbReference type="AlphaFoldDB" id="A0A139ILD2"/>